<dbReference type="GO" id="GO:0030674">
    <property type="term" value="F:protein-macromolecule adaptor activity"/>
    <property type="evidence" value="ECO:0007669"/>
    <property type="project" value="TreeGrafter"/>
</dbReference>
<reference evidence="11 12" key="1">
    <citation type="submission" date="2019-03" db="EMBL/GenBank/DDBJ databases">
        <title>Sequencing 23 genomes of Wallemia ichthyophaga.</title>
        <authorList>
            <person name="Gostincar C."/>
        </authorList>
    </citation>
    <scope>NUCLEOTIDE SEQUENCE [LARGE SCALE GENOMIC DNA]</scope>
    <source>
        <strain evidence="11 12">EXF-5753</strain>
    </source>
</reference>
<evidence type="ECO:0000256" key="7">
    <source>
        <dbReference type="ARBA" id="ARBA00023136"/>
    </source>
</evidence>
<evidence type="ECO:0000256" key="4">
    <source>
        <dbReference type="ARBA" id="ARBA00022771"/>
    </source>
</evidence>
<keyword evidence="3" id="KW-0479">Metal-binding</keyword>
<feature type="repeat" description="CHCR" evidence="8">
    <location>
        <begin position="374"/>
        <end position="525"/>
    </location>
</feature>
<dbReference type="PROSITE" id="PS50236">
    <property type="entry name" value="CHCR"/>
    <property type="match status" value="1"/>
</dbReference>
<comment type="caution">
    <text evidence="11">The sequence shown here is derived from an EMBL/GenBank/DDBJ whole genome shotgun (WGS) entry which is preliminary data.</text>
</comment>
<sequence length="1786" mass="200059">MTASKHSWKSATFFDATLLDTQQKLDKCSIACNDQVIIKADESGKFQTLDKSKLDVIHEWIGFEKCKCLHLEFTNGMLIALGENTSNYPVVKCWTLGDQPRLVFDQVIQHNSEPHPISAFAASQNLSTLAIGLANGTVVLIRKFRESLQHAEPIRHLCLLIHPINLITGLVFGHKADVLFISTTSSLFVSNLTLKGNQAATPLDDIGCPMRCLQASPISSASLVLARDEALYLYGIEGRRATYALEGSKILLKQYQNYLILCTTSKGGSTDAITVIDIKFKFVVYKNDSMQRVLGVSTLKDEIYIFCEDGKVYLLTEISTEEKLSRLYSKNLYSLALDLLSSKHINQEAVLDIHSHYGDYLFDKNDYDLAILEYCQAIGHVQSSSVIRKFLDKQQFHHMVKFLQELHYKGHANTEYTTLLLNCLIKIKDTNSLNLFIEQSQTTDVLNFELDTAIRVLRQAGYIEHALQLSAKYRRHDDYLKIQIEDKSNFAMALSYLEQLPAADVESYLYHYGKMLIETVCEDTTRLLTDLCVGNYKPRSAESTLSKKKIGFNALATSTINYIGYKPSSHSSQSSSVEEENSYLPPSPRRYFSHFVKVPKQLVTFIEALVKAQYDLRGDDNANIKTIEATYTAPESLDFDEASALMSTLLEMYLKVAESENVDDERAIYYAKALALIDKHDQLPIDLNQALVICTIESFDDGKLKLWCIMGLFEEVIYFHIDRYKEAANLDDKEDALKQILGSIALHGRHIPHMYVVVLEFLVNEDRNQHKQISKIQKLLDDIGSLKTELQKSKNANCAIRLPDESEVIEIVGNSGISIGALKEWMITSVRENEEKSKVDELLFYTYREESKKKQDKLKDLGDGNRPQSVQNTRCASTVLLVLLLAILIQVIHGFRLEVGNEPQDMYFHQYKYKDVSQNKTALVTSSNSDVNIYNPSDGKLLNRINFKSLSSYKLDQDVLISVDSHNVLRLFDGHTLQEYWNKTLAESSHFQIDFVKDDNHAILVLDDKHLRCFDIISAQLLWETTLQEKYELKALSSGIFLFNSVHILSLDAASGAQVARARLEDYNDLQFTEDYLVLLHGRSKLSVFSLNSLETVASLSKPVKNFVDIDLPSRNIFSVVIKDDLQTYIMSNDKLTQVHSFKYDPASTYVNASLDKNDRAFIVSVSLSNALKALTIIIYTPDGPDGDLENSYTIPYDQAKHGTPSRIISEATLSNNFSSVARIAVTTTSGTMELYQGTQMKWLKEIGLKDPSSIVIVDLPEADETISKSTIDEQTYSFLPRLLSHFHDIKHLPNYLVNFGSRFITGNKVKSSTSLVRDLFGYRKILIVGTKYGKLIGLDSANPDKVLWSRNFGSNTRVTHLLNTRSAGINEAAHVLALVELTNATNETRTLAIEVDSLGGPALTGSGSVAYLPLMEGSPAKVMPLSIECGSSGNRAIAVVDQTMALHLYPSCKTVRSRFESISDVFHFVLQTSETEIGGYTPVISTDSIMASRVWSFAVPQNESILGVQERLNSETASIAQAGPNREAFEKYLNPHAILITASITNTPLKHMYIVDGVTGKADRDFIVEDESEGPNNVFVDNRLIIVTRTVDEKSVVHSKELFLNSDDVQHQYLYSPDEITTMGPTITRNGISYKDIVIANSKNQIVSIPRTYLDPNTPKQMYLNKLAAKNKDKKGNQIDLIIDGELAKIPNDPKAIVNEVPVIGVKDIKCVPSAQLESTSVCVAYGQDIFTFNLSPSRQFDVLSDSFNKIQLAITILALSMGLIIVKPIVRHKSKLNKILTPSG</sequence>
<feature type="domain" description="PEP5/VPS11 N-terminal" evidence="10">
    <location>
        <begin position="8"/>
        <end position="317"/>
    </location>
</feature>
<dbReference type="Pfam" id="PF23356">
    <property type="entry name" value="TPR_PEP5_VPS11"/>
    <property type="match status" value="1"/>
</dbReference>
<dbReference type="SUPFAM" id="SSF50978">
    <property type="entry name" value="WD40 repeat-like"/>
    <property type="match status" value="1"/>
</dbReference>
<dbReference type="PANTHER" id="PTHR23323">
    <property type="entry name" value="VACUOLAR PROTEIN SORTING-ASSOCIATED PROTEIN"/>
    <property type="match status" value="1"/>
</dbReference>
<keyword evidence="7" id="KW-0472">Membrane</keyword>
<evidence type="ECO:0000313" key="11">
    <source>
        <dbReference type="EMBL" id="TIA89102.1"/>
    </source>
</evidence>
<evidence type="ECO:0000256" key="3">
    <source>
        <dbReference type="ARBA" id="ARBA00022723"/>
    </source>
</evidence>
<dbReference type="PANTHER" id="PTHR23323:SF24">
    <property type="entry name" value="VACUOLAR PROTEIN SORTING-ASSOCIATED PROTEIN 11 HOMOLOG"/>
    <property type="match status" value="1"/>
</dbReference>
<keyword evidence="2" id="KW-0813">Transport</keyword>
<accession>A0A4T0FL15</accession>
<dbReference type="Pfam" id="PF07774">
    <property type="entry name" value="EMC1_C"/>
    <property type="match status" value="1"/>
</dbReference>
<dbReference type="Proteomes" id="UP000310189">
    <property type="component" value="Unassembled WGS sequence"/>
</dbReference>
<evidence type="ECO:0000259" key="9">
    <source>
        <dbReference type="Pfam" id="PF07774"/>
    </source>
</evidence>
<feature type="domain" description="ER membrane protein complex subunit 1 C-terminal" evidence="9">
    <location>
        <begin position="1605"/>
        <end position="1776"/>
    </location>
</feature>
<evidence type="ECO:0000256" key="8">
    <source>
        <dbReference type="PROSITE-ProRule" id="PRU01006"/>
    </source>
</evidence>
<evidence type="ECO:0000256" key="2">
    <source>
        <dbReference type="ARBA" id="ARBA00022448"/>
    </source>
</evidence>
<dbReference type="InterPro" id="IPR057307">
    <property type="entry name" value="PEP5_VPS11_N"/>
</dbReference>
<keyword evidence="4" id="KW-0863">Zinc-finger</keyword>
<dbReference type="InterPro" id="IPR011047">
    <property type="entry name" value="Quinoprotein_ADH-like_sf"/>
</dbReference>
<dbReference type="InterPro" id="IPR000547">
    <property type="entry name" value="Clathrin_H-chain/VPS_repeat"/>
</dbReference>
<dbReference type="GO" id="GO:0007032">
    <property type="term" value="P:endosome organization"/>
    <property type="evidence" value="ECO:0007669"/>
    <property type="project" value="TreeGrafter"/>
</dbReference>
<organism evidence="11 12">
    <name type="scientific">Wallemia hederae</name>
    <dbReference type="NCBI Taxonomy" id="1540922"/>
    <lineage>
        <taxon>Eukaryota</taxon>
        <taxon>Fungi</taxon>
        <taxon>Dikarya</taxon>
        <taxon>Basidiomycota</taxon>
        <taxon>Wallemiomycotina</taxon>
        <taxon>Wallemiomycetes</taxon>
        <taxon>Wallemiales</taxon>
        <taxon>Wallemiaceae</taxon>
        <taxon>Wallemia</taxon>
    </lineage>
</organism>
<keyword evidence="12" id="KW-1185">Reference proteome</keyword>
<dbReference type="GO" id="GO:0030897">
    <property type="term" value="C:HOPS complex"/>
    <property type="evidence" value="ECO:0007669"/>
    <property type="project" value="TreeGrafter"/>
</dbReference>
<evidence type="ECO:0000259" key="10">
    <source>
        <dbReference type="Pfam" id="PF23341"/>
    </source>
</evidence>
<protein>
    <submittedName>
        <fullName evidence="11">Uncharacterized protein</fullName>
    </submittedName>
</protein>
<proteinExistence type="predicted"/>
<dbReference type="GO" id="GO:0007033">
    <property type="term" value="P:vacuole organization"/>
    <property type="evidence" value="ECO:0007669"/>
    <property type="project" value="TreeGrafter"/>
</dbReference>
<name>A0A4T0FL15_9BASI</name>
<evidence type="ECO:0000256" key="5">
    <source>
        <dbReference type="ARBA" id="ARBA00022833"/>
    </source>
</evidence>
<dbReference type="OrthoDB" id="28092at2759"/>
<dbReference type="Gene3D" id="2.130.10.10">
    <property type="entry name" value="YVTN repeat-like/Quinoprotein amine dehydrogenase"/>
    <property type="match status" value="1"/>
</dbReference>
<comment type="subcellular location">
    <subcellularLocation>
        <location evidence="1">Endomembrane system</location>
        <topology evidence="1">Peripheral membrane protein</topology>
    </subcellularLocation>
</comment>
<dbReference type="GO" id="GO:0048284">
    <property type="term" value="P:organelle fusion"/>
    <property type="evidence" value="ECO:0007669"/>
    <property type="project" value="TreeGrafter"/>
</dbReference>
<dbReference type="GO" id="GO:0008270">
    <property type="term" value="F:zinc ion binding"/>
    <property type="evidence" value="ECO:0007669"/>
    <property type="project" value="UniProtKB-KW"/>
</dbReference>
<dbReference type="Pfam" id="PF23341">
    <property type="entry name" value="PEP5_VPS11_N"/>
    <property type="match status" value="1"/>
</dbReference>
<keyword evidence="5" id="KW-0862">Zinc</keyword>
<dbReference type="EMBL" id="SPNW01000030">
    <property type="protein sequence ID" value="TIA89102.1"/>
    <property type="molecule type" value="Genomic_DNA"/>
</dbReference>
<evidence type="ECO:0000256" key="1">
    <source>
        <dbReference type="ARBA" id="ARBA00004184"/>
    </source>
</evidence>
<dbReference type="InterPro" id="IPR015943">
    <property type="entry name" value="WD40/YVTN_repeat-like_dom_sf"/>
</dbReference>
<keyword evidence="6" id="KW-0653">Protein transport</keyword>
<dbReference type="InterPro" id="IPR011678">
    <property type="entry name" value="EMC1_C"/>
</dbReference>
<gene>
    <name evidence="11" type="ORF">E3P99_02245</name>
</gene>
<dbReference type="GO" id="GO:0005768">
    <property type="term" value="C:endosome"/>
    <property type="evidence" value="ECO:0007669"/>
    <property type="project" value="TreeGrafter"/>
</dbReference>
<dbReference type="GO" id="GO:0006904">
    <property type="term" value="P:vesicle docking involved in exocytosis"/>
    <property type="evidence" value="ECO:0007669"/>
    <property type="project" value="TreeGrafter"/>
</dbReference>
<evidence type="ECO:0000313" key="12">
    <source>
        <dbReference type="Proteomes" id="UP000310189"/>
    </source>
</evidence>
<dbReference type="GO" id="GO:0006886">
    <property type="term" value="P:intracellular protein transport"/>
    <property type="evidence" value="ECO:0007669"/>
    <property type="project" value="UniProtKB-UniRule"/>
</dbReference>
<dbReference type="InterPro" id="IPR036322">
    <property type="entry name" value="WD40_repeat_dom_sf"/>
</dbReference>
<evidence type="ECO:0000256" key="6">
    <source>
        <dbReference type="ARBA" id="ARBA00022927"/>
    </source>
</evidence>
<dbReference type="SUPFAM" id="SSF50998">
    <property type="entry name" value="Quinoprotein alcohol dehydrogenase-like"/>
    <property type="match status" value="1"/>
</dbReference>
<dbReference type="InterPro" id="IPR057308">
    <property type="entry name" value="CHCR_PEP5_VPS11"/>
</dbReference>